<gene>
    <name evidence="1" type="ORF">EAX61_08325</name>
</gene>
<comment type="caution">
    <text evidence="1">The sequence shown here is derived from an EMBL/GenBank/DDBJ whole genome shotgun (WGS) entry which is preliminary data.</text>
</comment>
<evidence type="ECO:0000313" key="1">
    <source>
        <dbReference type="EMBL" id="RMB59060.1"/>
    </source>
</evidence>
<name>A0A3M0G283_9FLAO</name>
<dbReference type="NCBIfam" id="TIGR03519">
    <property type="entry name" value="T9SS_PorP_fam"/>
    <property type="match status" value="1"/>
</dbReference>
<organism evidence="1 2">
    <name type="scientific">Dokdonia sinensis</name>
    <dbReference type="NCBI Taxonomy" id="2479847"/>
    <lineage>
        <taxon>Bacteria</taxon>
        <taxon>Pseudomonadati</taxon>
        <taxon>Bacteroidota</taxon>
        <taxon>Flavobacteriia</taxon>
        <taxon>Flavobacteriales</taxon>
        <taxon>Flavobacteriaceae</taxon>
        <taxon>Dokdonia</taxon>
    </lineage>
</organism>
<dbReference type="Proteomes" id="UP000281985">
    <property type="component" value="Unassembled WGS sequence"/>
</dbReference>
<dbReference type="AlphaFoldDB" id="A0A3M0G283"/>
<reference evidence="1 2" key="1">
    <citation type="submission" date="2018-10" db="EMBL/GenBank/DDBJ databases">
        <title>Dokdonia luteus sp. nov., isolated from sea water.</title>
        <authorList>
            <person name="Zhou L.Y."/>
            <person name="Du Z.J."/>
        </authorList>
    </citation>
    <scope>NUCLEOTIDE SEQUENCE [LARGE SCALE GENOMIC DNA]</scope>
    <source>
        <strain evidence="1 2">SH27</strain>
    </source>
</reference>
<dbReference type="Pfam" id="PF11751">
    <property type="entry name" value="PorP_SprF"/>
    <property type="match status" value="1"/>
</dbReference>
<keyword evidence="2" id="KW-1185">Reference proteome</keyword>
<protein>
    <submittedName>
        <fullName evidence="1">Type IX secretion system membrane protein PorP/SprF</fullName>
    </submittedName>
</protein>
<evidence type="ECO:0000313" key="2">
    <source>
        <dbReference type="Proteomes" id="UP000281985"/>
    </source>
</evidence>
<accession>A0A3M0G283</accession>
<dbReference type="EMBL" id="REFV01000007">
    <property type="protein sequence ID" value="RMB59060.1"/>
    <property type="molecule type" value="Genomic_DNA"/>
</dbReference>
<dbReference type="OrthoDB" id="1114455at2"/>
<sequence length="317" mass="34998">MKIKTLIVIVIVAFGFYSPSKTYAQQDPQYTQYMYNTVAINPAYAGNRGVMSIVGLHRSQWVGLEGAPQTQSLSVHSPIGEGKVGLGLSIVNDALGPADETYIGVDFSYTINTSDEGKLSFGLKGGGHILDVDFTKLNLLNNGDPLFGQNIDNRISPIIGVGLYYHTDNFYVGLSAPNLIETDHFDESNNSNDSSSFVAKERIHYYGILGYTFDLSDQLKFKPSTLIKAVAGAPLQVDLTANFLLFEKLHAGVAYRWSAALSGLIGFQVSDSMLIGFAYDRETTDLGDTTYNDGSFEVFLRFELFNEYDRMLTPRFF</sequence>
<dbReference type="RefSeq" id="WP_121917228.1">
    <property type="nucleotide sequence ID" value="NZ_REFV01000007.1"/>
</dbReference>
<dbReference type="InterPro" id="IPR019861">
    <property type="entry name" value="PorP/SprF_Bacteroidetes"/>
</dbReference>
<proteinExistence type="predicted"/>